<dbReference type="GO" id="GO:0005737">
    <property type="term" value="C:cytoplasm"/>
    <property type="evidence" value="ECO:0000318"/>
    <property type="project" value="GO_Central"/>
</dbReference>
<dbReference type="Gramene" id="TraesARI4B03G02399640.1">
    <property type="protein sequence ID" value="TraesARI4B03G02399640.1"/>
    <property type="gene ID" value="TraesARI4B03G02399640"/>
</dbReference>
<dbReference type="InterPro" id="IPR001313">
    <property type="entry name" value="Pumilio_RNA-bd_rpt"/>
</dbReference>
<dbReference type="SMART" id="SM00025">
    <property type="entry name" value="Pumilio"/>
    <property type="match status" value="3"/>
</dbReference>
<dbReference type="OrthoDB" id="677338at2759"/>
<dbReference type="GO" id="GO:0003729">
    <property type="term" value="F:mRNA binding"/>
    <property type="evidence" value="ECO:0000318"/>
    <property type="project" value="GO_Central"/>
</dbReference>
<dbReference type="GO" id="GO:0006417">
    <property type="term" value="P:regulation of translation"/>
    <property type="evidence" value="ECO:0007669"/>
    <property type="project" value="UniProtKB-KW"/>
</dbReference>
<proteinExistence type="predicted"/>
<dbReference type="Gramene" id="TraesLAC4B03G02315900.1">
    <property type="protein sequence ID" value="TraesLAC4B03G02315900.1"/>
    <property type="gene ID" value="TraesLAC4B03G02315900"/>
</dbReference>
<dbReference type="Gramene" id="TraesNOR4B03G02379680.1">
    <property type="protein sequence ID" value="TraesNOR4B03G02379680.1"/>
    <property type="gene ID" value="TraesNOR4B03G02379680"/>
</dbReference>
<dbReference type="Gramene" id="TraesWEE_scaffold_000272_01G000100.1">
    <property type="protein sequence ID" value="TraesWEE_scaffold_000272_01G000100.1"/>
    <property type="gene ID" value="TraesWEE_scaffold_000272_01G000100"/>
</dbReference>
<evidence type="ECO:0000256" key="1">
    <source>
        <dbReference type="ARBA" id="ARBA00022737"/>
    </source>
</evidence>
<organism evidence="6">
    <name type="scientific">Triticum aestivum</name>
    <name type="common">Wheat</name>
    <dbReference type="NCBI Taxonomy" id="4565"/>
    <lineage>
        <taxon>Eukaryota</taxon>
        <taxon>Viridiplantae</taxon>
        <taxon>Streptophyta</taxon>
        <taxon>Embryophyta</taxon>
        <taxon>Tracheophyta</taxon>
        <taxon>Spermatophyta</taxon>
        <taxon>Magnoliopsida</taxon>
        <taxon>Liliopsida</taxon>
        <taxon>Poales</taxon>
        <taxon>Poaceae</taxon>
        <taxon>BOP clade</taxon>
        <taxon>Pooideae</taxon>
        <taxon>Triticodae</taxon>
        <taxon>Triticeae</taxon>
        <taxon>Triticinae</taxon>
        <taxon>Triticum</taxon>
    </lineage>
</organism>
<protein>
    <recommendedName>
        <fullName evidence="5">PUM-HD domain-containing protein</fullName>
    </recommendedName>
</protein>
<evidence type="ECO:0000256" key="2">
    <source>
        <dbReference type="ARBA" id="ARBA00022845"/>
    </source>
</evidence>
<evidence type="ECO:0000313" key="6">
    <source>
        <dbReference type="EnsemblPlants" id="TraesCS4B02G266600.1"/>
    </source>
</evidence>
<evidence type="ECO:0000256" key="4">
    <source>
        <dbReference type="SAM" id="MobiDB-lite"/>
    </source>
</evidence>
<dbReference type="Gramene" id="TraesMAC4B03G02361880.1">
    <property type="protein sequence ID" value="TraesMAC4B03G02361880.1"/>
    <property type="gene ID" value="TraesMAC4B03G02361880"/>
</dbReference>
<dbReference type="Gramene" id="TraesCS4B03G0708700.1">
    <property type="protein sequence ID" value="TraesCS4B03G0708700.1.CDS"/>
    <property type="gene ID" value="TraesCS4B03G0708700"/>
</dbReference>
<feature type="repeat" description="Pumilio" evidence="3">
    <location>
        <begin position="499"/>
        <end position="537"/>
    </location>
</feature>
<dbReference type="Pfam" id="PF00806">
    <property type="entry name" value="PUF"/>
    <property type="match status" value="3"/>
</dbReference>
<accession>A0A3B6IWV9</accession>
<keyword evidence="1" id="KW-0677">Repeat</keyword>
<dbReference type="SUPFAM" id="SSF48371">
    <property type="entry name" value="ARM repeat"/>
    <property type="match status" value="1"/>
</dbReference>
<dbReference type="Gramene" id="TraesCS4B02G266600.1">
    <property type="protein sequence ID" value="TraesCS4B02G266600.1"/>
    <property type="gene ID" value="TraesCS4B02G266600"/>
</dbReference>
<dbReference type="Gramene" id="TraesJUL4B03G02381120.1">
    <property type="protein sequence ID" value="TraesJUL4B03G02381120.1"/>
    <property type="gene ID" value="TraesJUL4B03G02381120"/>
</dbReference>
<dbReference type="AlphaFoldDB" id="A0A3B6IWV9"/>
<dbReference type="EnsemblPlants" id="TraesCS4B02G266600.1">
    <property type="protein sequence ID" value="TraesCS4B02G266600.1"/>
    <property type="gene ID" value="TraesCS4B02G266600"/>
</dbReference>
<keyword evidence="7" id="KW-1185">Reference proteome</keyword>
<dbReference type="Proteomes" id="UP000019116">
    <property type="component" value="Chromosome 4B"/>
</dbReference>
<dbReference type="InterPro" id="IPR016024">
    <property type="entry name" value="ARM-type_fold"/>
</dbReference>
<dbReference type="STRING" id="4565.A0A3B6IWV9"/>
<dbReference type="PROSITE" id="PS50302">
    <property type="entry name" value="PUM"/>
    <property type="match status" value="1"/>
</dbReference>
<reference evidence="6" key="2">
    <citation type="submission" date="2018-10" db="UniProtKB">
        <authorList>
            <consortium name="EnsemblPlants"/>
        </authorList>
    </citation>
    <scope>IDENTIFICATION</scope>
</reference>
<sequence>MDPSKHKPSRPAPSHGGGRAAYRGETSSSSSLRPPPQQQQGHVIPPVPLPEASLPVDHGADAFPSELESQGRRMGELYLRDSLPRRVRVDPSRSAVYGYEPAHPTPPHPRVHDDETTRGGASVVSSIQQQPGPIPPLHPQFGAPQHLYGRSETSSSGAAPVGTARPSAVDLFYGRRGTSSSGAAPVGTARPSAVELFYGRRETSSSSAAPVGTARPSAVELFYGRRGTSSSSAAPVGTARPSAVELFYGPPPSEAALAATAHLLPTASSSRQQRLEKIRSESLRSPMTLEQLLMSRSALVVQLLEQVDEEIRRRVLGWFVHRAHEIMGNRQGHAEFATLLRICRWRHEELRSIVEAAITPNLVSRSNDGVTSLKMLIAEVARHWDLSERLVGSFVNERVMDEPGGNELIAHCFTTMPYEATKALIRHALDTINDKLESEFGSRCLAVCFRNARADELKDFEKVVCEDAIAMAMGQYSNYFMQGVLEHGDIGVQYAVVDQLMTEVASLCCHRYGHYVLQSCILKTGDYRGELLRRLIQELERLGDTQLAGLVKNRFGSRVLSRLLDTAETPRFRNERWGWELAQRIRRASAAHLGPDLEKTNAKRVMKSVDRMGL</sequence>
<feature type="region of interest" description="Disordered" evidence="4">
    <location>
        <begin position="1"/>
        <end position="70"/>
    </location>
</feature>
<dbReference type="Gene3D" id="1.25.10.10">
    <property type="entry name" value="Leucine-rich Repeat Variant"/>
    <property type="match status" value="1"/>
</dbReference>
<dbReference type="Gramene" id="TraesCLE_scaffold_009837_01G000100.1">
    <property type="protein sequence ID" value="TraesCLE_scaffold_009837_01G000100.1"/>
    <property type="gene ID" value="TraesCLE_scaffold_009837_01G000100"/>
</dbReference>
<name>A0A3B6IWV9_WHEAT</name>
<evidence type="ECO:0000256" key="3">
    <source>
        <dbReference type="PROSITE-ProRule" id="PRU00317"/>
    </source>
</evidence>
<evidence type="ECO:0000259" key="5">
    <source>
        <dbReference type="PROSITE" id="PS50303"/>
    </source>
</evidence>
<feature type="domain" description="PUM-HD" evidence="5">
    <location>
        <begin position="270"/>
        <end position="613"/>
    </location>
</feature>
<dbReference type="SMR" id="A0A3B6IWV9"/>
<dbReference type="PANTHER" id="PTHR12537">
    <property type="entry name" value="RNA BINDING PROTEIN PUMILIO-RELATED"/>
    <property type="match status" value="1"/>
</dbReference>
<dbReference type="Gramene" id="TraesJAG4B03G02360340.1">
    <property type="protein sequence ID" value="TraesJAG4B03G02360340.1"/>
    <property type="gene ID" value="TraesJAG4B03G02360340"/>
</dbReference>
<reference evidence="6" key="1">
    <citation type="submission" date="2018-08" db="EMBL/GenBank/DDBJ databases">
        <authorList>
            <person name="Rossello M."/>
        </authorList>
    </citation>
    <scope>NUCLEOTIDE SEQUENCE [LARGE SCALE GENOMIC DNA]</scope>
    <source>
        <strain evidence="6">cv. Chinese Spring</strain>
    </source>
</reference>
<feature type="region of interest" description="Disordered" evidence="4">
    <location>
        <begin position="92"/>
        <end position="118"/>
    </location>
</feature>
<dbReference type="InterPro" id="IPR011989">
    <property type="entry name" value="ARM-like"/>
</dbReference>
<keyword evidence="2" id="KW-0810">Translation regulation</keyword>
<dbReference type="InterPro" id="IPR033133">
    <property type="entry name" value="PUM-HD"/>
</dbReference>
<evidence type="ECO:0000313" key="7">
    <source>
        <dbReference type="Proteomes" id="UP000019116"/>
    </source>
</evidence>
<dbReference type="OMA" id="NCYHIAT"/>
<dbReference type="PANTHER" id="PTHR12537:SF133">
    <property type="entry name" value="OS03G0193150 PROTEIN"/>
    <property type="match status" value="1"/>
</dbReference>
<dbReference type="GO" id="GO:0010608">
    <property type="term" value="P:post-transcriptional regulation of gene expression"/>
    <property type="evidence" value="ECO:0000318"/>
    <property type="project" value="GO_Central"/>
</dbReference>
<dbReference type="PROSITE" id="PS50303">
    <property type="entry name" value="PUM_HD"/>
    <property type="match status" value="1"/>
</dbReference>